<name>U6JRK2_9EIME</name>
<keyword evidence="3" id="KW-1185">Reference proteome</keyword>
<reference evidence="2" key="2">
    <citation type="submission" date="2013-10" db="EMBL/GenBank/DDBJ databases">
        <authorList>
            <person name="Aslett M."/>
        </authorList>
    </citation>
    <scope>NUCLEOTIDE SEQUENCE [LARGE SCALE GENOMIC DNA]</scope>
    <source>
        <strain evidence="2">Houghton</strain>
    </source>
</reference>
<dbReference type="GeneID" id="25378529"/>
<proteinExistence type="predicted"/>
<dbReference type="RefSeq" id="XP_013350641.1">
    <property type="nucleotide sequence ID" value="XM_013495187.1"/>
</dbReference>
<evidence type="ECO:0000313" key="2">
    <source>
        <dbReference type="EMBL" id="CDJ28064.1"/>
    </source>
</evidence>
<protein>
    <submittedName>
        <fullName evidence="2">p97, related</fullName>
    </submittedName>
</protein>
<reference evidence="2" key="1">
    <citation type="submission" date="2013-10" db="EMBL/GenBank/DDBJ databases">
        <title>Genomic analysis of the causative agents of coccidiosis in chickens.</title>
        <authorList>
            <person name="Reid A.J."/>
            <person name="Blake D."/>
            <person name="Billington K."/>
            <person name="Browne H."/>
            <person name="Dunn M."/>
            <person name="Hung S."/>
            <person name="Kawahara F."/>
            <person name="Miranda-Saavedra D."/>
            <person name="Mourier T."/>
            <person name="Nagra H."/>
            <person name="Otto T.D."/>
            <person name="Rawlings N."/>
            <person name="Sanchez A."/>
            <person name="Sanders M."/>
            <person name="Subramaniam C."/>
            <person name="Tay Y."/>
            <person name="Dear P."/>
            <person name="Doerig C."/>
            <person name="Gruber A."/>
            <person name="Parkinson J."/>
            <person name="Shirley M."/>
            <person name="Wan K.L."/>
            <person name="Berriman M."/>
            <person name="Tomley F."/>
            <person name="Pain A."/>
        </authorList>
    </citation>
    <scope>NUCLEOTIDE SEQUENCE [LARGE SCALE GENOMIC DNA]</scope>
    <source>
        <strain evidence="2">Houghton</strain>
    </source>
</reference>
<organism evidence="2 3">
    <name type="scientific">Eimeria mitis</name>
    <dbReference type="NCBI Taxonomy" id="44415"/>
    <lineage>
        <taxon>Eukaryota</taxon>
        <taxon>Sar</taxon>
        <taxon>Alveolata</taxon>
        <taxon>Apicomplexa</taxon>
        <taxon>Conoidasida</taxon>
        <taxon>Coccidia</taxon>
        <taxon>Eucoccidiorida</taxon>
        <taxon>Eimeriorina</taxon>
        <taxon>Eimeriidae</taxon>
        <taxon>Eimeria</taxon>
    </lineage>
</organism>
<accession>U6JRK2</accession>
<gene>
    <name evidence="2" type="ORF">EMH_0037530</name>
</gene>
<dbReference type="OrthoDB" id="328152at2759"/>
<dbReference type="EMBL" id="HG680777">
    <property type="protein sequence ID" value="CDJ28064.1"/>
    <property type="molecule type" value="Genomic_DNA"/>
</dbReference>
<dbReference type="Proteomes" id="UP000030744">
    <property type="component" value="Unassembled WGS sequence"/>
</dbReference>
<evidence type="ECO:0000256" key="1">
    <source>
        <dbReference type="SAM" id="MobiDB-lite"/>
    </source>
</evidence>
<dbReference type="VEuPathDB" id="ToxoDB:EMH_0037530"/>
<evidence type="ECO:0000313" key="3">
    <source>
        <dbReference type="Proteomes" id="UP000030744"/>
    </source>
</evidence>
<sequence>MQLLSSEEEGWRLFRAFVEAIGTHLPATFKEWEPEAAELLAGAQAGWRSSSRWGAPRRVEVFALRQALAEVRGEPFPATYDEWLRTPSSRLRNGQTNSWKLWRRRHPGPLAEVLKDREGWELYVKKLQSSGSQVPESYEEWMDSPQRRRQEATMNWALWRRKNRGPMLEVLQDPEGWKLYSAMKQAISGTPCEQFEDWQNSVGSDPLGWRLYRAAFAGQKALPETYAEYIEGRQPTIAWLAWRRQHPGPLVSVLADDGGWALYRDHMLATGKTIPQDFEEWAETHRAATTNGNSRRGKRTVSPREEAMGAQQVIVQ</sequence>
<feature type="region of interest" description="Disordered" evidence="1">
    <location>
        <begin position="287"/>
        <end position="316"/>
    </location>
</feature>
<dbReference type="AlphaFoldDB" id="U6JRK2"/>